<dbReference type="Proteomes" id="UP000545606">
    <property type="component" value="Unassembled WGS sequence"/>
</dbReference>
<organism evidence="1 2">
    <name type="scientific">Aquitalea aquatica</name>
    <dbReference type="NCBI Taxonomy" id="3044273"/>
    <lineage>
        <taxon>Bacteria</taxon>
        <taxon>Pseudomonadati</taxon>
        <taxon>Pseudomonadota</taxon>
        <taxon>Betaproteobacteria</taxon>
        <taxon>Neisseriales</taxon>
        <taxon>Chromobacteriaceae</taxon>
        <taxon>Aquitalea</taxon>
    </lineage>
</organism>
<gene>
    <name evidence="1" type="ORF">H2Z84_03890</name>
</gene>
<dbReference type="GO" id="GO:0003677">
    <property type="term" value="F:DNA binding"/>
    <property type="evidence" value="ECO:0007669"/>
    <property type="project" value="InterPro"/>
</dbReference>
<accession>A0A838XYS4</accession>
<dbReference type="InterPro" id="IPR010982">
    <property type="entry name" value="Lambda_DNA-bd_dom_sf"/>
</dbReference>
<evidence type="ECO:0000313" key="2">
    <source>
        <dbReference type="Proteomes" id="UP000545606"/>
    </source>
</evidence>
<dbReference type="SUPFAM" id="SSF47413">
    <property type="entry name" value="lambda repressor-like DNA-binding domains"/>
    <property type="match status" value="1"/>
</dbReference>
<dbReference type="AlphaFoldDB" id="A0A838XYS4"/>
<keyword evidence="2" id="KW-1185">Reference proteome</keyword>
<name>A0A838XYS4_9NEIS</name>
<proteinExistence type="predicted"/>
<sequence length="69" mass="7680">MIGVMDWTNIILTLESNGMTRDQIAEEVGCSRSMINALALGQRGKRLSYEIGVGLKSLFERLENNRHAA</sequence>
<evidence type="ECO:0000313" key="1">
    <source>
        <dbReference type="EMBL" id="MBA4707536.1"/>
    </source>
</evidence>
<protein>
    <submittedName>
        <fullName evidence="1">XRE family transcriptional regulator</fullName>
    </submittedName>
</protein>
<comment type="caution">
    <text evidence="1">The sequence shown here is derived from an EMBL/GenBank/DDBJ whole genome shotgun (WGS) entry which is preliminary data.</text>
</comment>
<dbReference type="EMBL" id="JACERN010000014">
    <property type="protein sequence ID" value="MBA4707536.1"/>
    <property type="molecule type" value="Genomic_DNA"/>
</dbReference>
<reference evidence="1 2" key="1">
    <citation type="submission" date="2020-07" db="EMBL/GenBank/DDBJ databases">
        <title>Draft genome sequence of violacein-producing bacteria and related species.</title>
        <authorList>
            <person name="Wilson H.S."/>
            <person name="De Leon M.E."/>
        </authorList>
    </citation>
    <scope>NUCLEOTIDE SEQUENCE [LARGE SCALE GENOMIC DNA]</scope>
    <source>
        <strain evidence="1 2">HSC-21Su07</strain>
    </source>
</reference>